<gene>
    <name evidence="1" type="primary">5574018</name>
</gene>
<reference evidence="1" key="2">
    <citation type="submission" date="2020-05" db="UniProtKB">
        <authorList>
            <consortium name="EnsemblMetazoa"/>
        </authorList>
    </citation>
    <scope>IDENTIFICATION</scope>
    <source>
        <strain evidence="1">LVP_AGWG</strain>
    </source>
</reference>
<evidence type="ECO:0000313" key="2">
    <source>
        <dbReference type="Proteomes" id="UP000008820"/>
    </source>
</evidence>
<dbReference type="PANTHER" id="PTHR31025:SF9">
    <property type="entry name" value="SI:DKEY-286J15.1"/>
    <property type="match status" value="1"/>
</dbReference>
<reference evidence="1 2" key="1">
    <citation type="submission" date="2017-06" db="EMBL/GenBank/DDBJ databases">
        <title>Aedes aegypti genome working group (AGWG) sequencing and assembly.</title>
        <authorList>
            <consortium name="Aedes aegypti Genome Working Group (AGWG)"/>
            <person name="Matthews B.J."/>
        </authorList>
    </citation>
    <scope>NUCLEOTIDE SEQUENCE [LARGE SCALE GENOMIC DNA]</scope>
    <source>
        <strain evidence="1 2">LVP_AGWG</strain>
    </source>
</reference>
<dbReference type="InParanoid" id="A0A6I8TK26"/>
<dbReference type="OrthoDB" id="8193468at2759"/>
<sequence length="453" mass="51530">MDRLPQELGPEVAAQLADNDITTIETFLMLSQEMVMSTLQMKLGSWLRIQKLQQNFRDSETLPGTSTASIGHDNTNQLDASINKDTIINVLELSSQCQKLLRGKLAEGVALLKKEKHLINRTLCDHFFANEVNAGRTITSEVKKKLAQSIIEAFDCLASESDDKPAEAEFFWEHNGEATGEHTGFIHFWIRNRQPQAPSTVRRKRKSASSFTRDESDAMDELLELDETADYSIVEQLMQTTFQYREGLRNRNTSCTEILNQFPYFLYYDGKLIHNEFEAMFPDKQASQQFSTVVPLCLMLNHFYNEIACVGIQALLKIMAELTHQGNVRKSDPSNLPPLEDYASVFVKWRQESPNEEMEVSEVPFVYCDALPFAEGTYFVVMEKGAIDCGEDFFLALDLLLKAYKVLNINIPSKAKKTIDFFNVFVYKIIKRSRVTRVNDLCAHLSKAANALP</sequence>
<organism evidence="1 2">
    <name type="scientific">Aedes aegypti</name>
    <name type="common">Yellowfever mosquito</name>
    <name type="synonym">Culex aegypti</name>
    <dbReference type="NCBI Taxonomy" id="7159"/>
    <lineage>
        <taxon>Eukaryota</taxon>
        <taxon>Metazoa</taxon>
        <taxon>Ecdysozoa</taxon>
        <taxon>Arthropoda</taxon>
        <taxon>Hexapoda</taxon>
        <taxon>Insecta</taxon>
        <taxon>Pterygota</taxon>
        <taxon>Neoptera</taxon>
        <taxon>Endopterygota</taxon>
        <taxon>Diptera</taxon>
        <taxon>Nematocera</taxon>
        <taxon>Culicoidea</taxon>
        <taxon>Culicidae</taxon>
        <taxon>Culicinae</taxon>
        <taxon>Aedini</taxon>
        <taxon>Aedes</taxon>
        <taxon>Stegomyia</taxon>
    </lineage>
</organism>
<dbReference type="AlphaFoldDB" id="A0A6I8TK26"/>
<keyword evidence="2" id="KW-1185">Reference proteome</keyword>
<name>A0A6I8TK26_AEDAE</name>
<accession>A0A6I8TK26</accession>
<protein>
    <submittedName>
        <fullName evidence="1">Uncharacterized protein</fullName>
    </submittedName>
</protein>
<dbReference type="PANTHER" id="PTHR31025">
    <property type="entry name" value="SI:CH211-196P9.1-RELATED"/>
    <property type="match status" value="1"/>
</dbReference>
<proteinExistence type="predicted"/>
<dbReference type="EnsemblMetazoa" id="AAEL010863-RB">
    <property type="protein sequence ID" value="AAEL010863-PB"/>
    <property type="gene ID" value="AAEL010863"/>
</dbReference>
<evidence type="ECO:0000313" key="1">
    <source>
        <dbReference type="EnsemblMetazoa" id="AAEL010863-PB"/>
    </source>
</evidence>
<dbReference type="Proteomes" id="UP000008820">
    <property type="component" value="Chromosome 1"/>
</dbReference>